<dbReference type="PANTHER" id="PTHR24092:SF190">
    <property type="entry name" value="PHOSPHOLIPID-TRANSPORTING ATPASE"/>
    <property type="match status" value="1"/>
</dbReference>
<dbReference type="PANTHER" id="PTHR24092">
    <property type="entry name" value="PROBABLE PHOSPHOLIPID-TRANSPORTING ATPASE"/>
    <property type="match status" value="1"/>
</dbReference>
<feature type="transmembrane region" description="Helical" evidence="1">
    <location>
        <begin position="343"/>
        <end position="366"/>
    </location>
</feature>
<organism evidence="3 4">
    <name type="scientific">Bugula neritina</name>
    <name type="common">Brown bryozoan</name>
    <name type="synonym">Sertularia neritina</name>
    <dbReference type="NCBI Taxonomy" id="10212"/>
    <lineage>
        <taxon>Eukaryota</taxon>
        <taxon>Metazoa</taxon>
        <taxon>Spiralia</taxon>
        <taxon>Lophotrochozoa</taxon>
        <taxon>Bryozoa</taxon>
        <taxon>Gymnolaemata</taxon>
        <taxon>Cheilostomatida</taxon>
        <taxon>Flustrina</taxon>
        <taxon>Buguloidea</taxon>
        <taxon>Bugulidae</taxon>
        <taxon>Bugula</taxon>
    </lineage>
</organism>
<dbReference type="Proteomes" id="UP000593567">
    <property type="component" value="Unassembled WGS sequence"/>
</dbReference>
<accession>A0A7J7IY95</accession>
<dbReference type="SUPFAM" id="SSF81665">
    <property type="entry name" value="Calcium ATPase, transmembrane domain M"/>
    <property type="match status" value="1"/>
</dbReference>
<name>A0A7J7IY95_BUGNE</name>
<evidence type="ECO:0000256" key="1">
    <source>
        <dbReference type="SAM" id="Phobius"/>
    </source>
</evidence>
<feature type="domain" description="P-type ATPase N-terminal" evidence="2">
    <location>
        <begin position="23"/>
        <end position="89"/>
    </location>
</feature>
<dbReference type="InterPro" id="IPR023298">
    <property type="entry name" value="ATPase_P-typ_TM_dom_sf"/>
</dbReference>
<dbReference type="GO" id="GO:0005886">
    <property type="term" value="C:plasma membrane"/>
    <property type="evidence" value="ECO:0007669"/>
    <property type="project" value="TreeGrafter"/>
</dbReference>
<dbReference type="InterPro" id="IPR032631">
    <property type="entry name" value="P-type_ATPase_N"/>
</dbReference>
<evidence type="ECO:0000313" key="4">
    <source>
        <dbReference type="Proteomes" id="UP000593567"/>
    </source>
</evidence>
<dbReference type="Pfam" id="PF16209">
    <property type="entry name" value="PhoLip_ATPase_N"/>
    <property type="match status" value="1"/>
</dbReference>
<proteinExistence type="predicted"/>
<dbReference type="AlphaFoldDB" id="A0A7J7IY95"/>
<sequence length="423" mass="48177">MSRLLKRCRRRDSTDSEETERKVYSNDPPSNQVFNYANNYICTSKYTILSFLPLNLFEQFQRIANTYFLILLILQVIPWISSLTWVTTVVPLVLVLALTALKDAYDDYQRHQSDNEVNNKESMVLRDGEFQSERWQNVIVGDIIRMKDDEFVAADLLLLATSEPNSLCYIETAELDGETNLKVRQALTETAVIGEDDVPQLSRLQCEVICEAPNNVLSKFEGTLKLNNDTLPLSNDQILLRGCVLRNTKWCYGLVIFAGQDTKLMKNSGQAKFKRTQTDRLLNTLIIGIVVFLLLITLACAIACGVWETLTGDDFQVYLPWESFVPHTILGTKAGSKAAGSTVISLLTFFSYLILFNTLVPISLYVSVEFLRQIQSLWINWDAKMYYEPKDTAAKARTTALNEELGQIEYIFSDKLEHLLRIL</sequence>
<dbReference type="SUPFAM" id="SSF81653">
    <property type="entry name" value="Calcium ATPase, transduction domain A"/>
    <property type="match status" value="1"/>
</dbReference>
<feature type="transmembrane region" description="Helical" evidence="1">
    <location>
        <begin position="83"/>
        <end position="101"/>
    </location>
</feature>
<keyword evidence="1" id="KW-0812">Transmembrane</keyword>
<dbReference type="EMBL" id="VXIV02003275">
    <property type="protein sequence ID" value="KAF6018795.1"/>
    <property type="molecule type" value="Genomic_DNA"/>
</dbReference>
<keyword evidence="4" id="KW-1185">Reference proteome</keyword>
<dbReference type="GO" id="GO:0045332">
    <property type="term" value="P:phospholipid translocation"/>
    <property type="evidence" value="ECO:0007669"/>
    <property type="project" value="TreeGrafter"/>
</dbReference>
<evidence type="ECO:0000259" key="2">
    <source>
        <dbReference type="Pfam" id="PF16209"/>
    </source>
</evidence>
<protein>
    <recommendedName>
        <fullName evidence="2">P-type ATPase N-terminal domain-containing protein</fullName>
    </recommendedName>
</protein>
<comment type="caution">
    <text evidence="3">The sequence shown here is derived from an EMBL/GenBank/DDBJ whole genome shotgun (WGS) entry which is preliminary data.</text>
</comment>
<feature type="transmembrane region" description="Helical" evidence="1">
    <location>
        <begin position="60"/>
        <end position="77"/>
    </location>
</feature>
<reference evidence="3" key="1">
    <citation type="submission" date="2020-06" db="EMBL/GenBank/DDBJ databases">
        <title>Draft genome of Bugula neritina, a colonial animal packing powerful symbionts and potential medicines.</title>
        <authorList>
            <person name="Rayko M."/>
        </authorList>
    </citation>
    <scope>NUCLEOTIDE SEQUENCE [LARGE SCALE GENOMIC DNA]</scope>
    <source>
        <strain evidence="3">Kwan_BN1</strain>
    </source>
</reference>
<keyword evidence="1" id="KW-1133">Transmembrane helix</keyword>
<gene>
    <name evidence="3" type="ORF">EB796_022898</name>
</gene>
<evidence type="ECO:0000313" key="3">
    <source>
        <dbReference type="EMBL" id="KAF6018795.1"/>
    </source>
</evidence>
<keyword evidence="1" id="KW-0472">Membrane</keyword>
<dbReference type="OrthoDB" id="377733at2759"/>
<dbReference type="GO" id="GO:0005802">
    <property type="term" value="C:trans-Golgi network"/>
    <property type="evidence" value="ECO:0007669"/>
    <property type="project" value="TreeGrafter"/>
</dbReference>
<dbReference type="Gene3D" id="2.70.150.10">
    <property type="entry name" value="Calcium-transporting ATPase, cytoplasmic transduction domain A"/>
    <property type="match status" value="1"/>
</dbReference>
<dbReference type="GO" id="GO:0007030">
    <property type="term" value="P:Golgi organization"/>
    <property type="evidence" value="ECO:0007669"/>
    <property type="project" value="TreeGrafter"/>
</dbReference>
<dbReference type="FunFam" id="2.70.150.10:FF:000025">
    <property type="entry name" value="Phospholipid-transporting ATPase"/>
    <property type="match status" value="1"/>
</dbReference>
<feature type="transmembrane region" description="Helical" evidence="1">
    <location>
        <begin position="281"/>
        <end position="310"/>
    </location>
</feature>
<dbReference type="GO" id="GO:0140326">
    <property type="term" value="F:ATPase-coupled intramembrane lipid transporter activity"/>
    <property type="evidence" value="ECO:0007669"/>
    <property type="project" value="TreeGrafter"/>
</dbReference>
<dbReference type="InterPro" id="IPR008250">
    <property type="entry name" value="ATPase_P-typ_transduc_dom_A_sf"/>
</dbReference>